<feature type="chain" id="PRO_5043870215" description="DNase1 protein" evidence="1">
    <location>
        <begin position="21"/>
        <end position="186"/>
    </location>
</feature>
<name>A0AAX6MQJ6_9PEZI</name>
<dbReference type="AlphaFoldDB" id="A0AAX6MQJ6"/>
<evidence type="ECO:0000256" key="1">
    <source>
        <dbReference type="SAM" id="SignalP"/>
    </source>
</evidence>
<dbReference type="Proteomes" id="UP001369815">
    <property type="component" value="Unassembled WGS sequence"/>
</dbReference>
<evidence type="ECO:0000313" key="2">
    <source>
        <dbReference type="EMBL" id="KAK6954776.1"/>
    </source>
</evidence>
<accession>A0AAX6MQJ6</accession>
<dbReference type="InterPro" id="IPR037176">
    <property type="entry name" value="Osmotin/thaumatin-like_sf"/>
</dbReference>
<comment type="caution">
    <text evidence="2">The sequence shown here is derived from an EMBL/GenBank/DDBJ whole genome shotgun (WGS) entry which is preliminary data.</text>
</comment>
<gene>
    <name evidence="2" type="ORF">Daesc_004745</name>
</gene>
<reference evidence="2 3" key="1">
    <citation type="journal article" date="2024" name="Front Chem Biol">
        <title>Unveiling the potential of Daldinia eschscholtzii MFLUCC 19-0629 through bioactivity and bioinformatics studies for enhanced sustainable agriculture production.</title>
        <authorList>
            <person name="Brooks S."/>
            <person name="Weaver J.A."/>
            <person name="Klomchit A."/>
            <person name="Alharthi S.A."/>
            <person name="Onlamun T."/>
            <person name="Nurani R."/>
            <person name="Vong T.K."/>
            <person name="Alberti F."/>
            <person name="Greco C."/>
        </authorList>
    </citation>
    <scope>NUCLEOTIDE SEQUENCE [LARGE SCALE GENOMIC DNA]</scope>
    <source>
        <strain evidence="2">MFLUCC 19-0629</strain>
    </source>
</reference>
<feature type="signal peptide" evidence="1">
    <location>
        <begin position="1"/>
        <end position="20"/>
    </location>
</feature>
<keyword evidence="1" id="KW-0732">Signal</keyword>
<sequence length="186" mass="19374">MGLFSKIAAVAAASATLVSANSFTFVNQDGTTRHINFTPSAGQAPIAPITIGGNSQARVEFPQGWIGNAYSFNDGAPDVPGMLAEVAFNGWNGLTYFDVSAIVNPGDVNGVKQMYPASQMQAAAKVAVSGCEVFPCGSAYYHPDDIQTVTTPEVDLIVTLGGGAPARRDVETMVVPRNYVLGKLSA</sequence>
<evidence type="ECO:0008006" key="4">
    <source>
        <dbReference type="Google" id="ProtNLM"/>
    </source>
</evidence>
<organism evidence="2 3">
    <name type="scientific">Daldinia eschscholtzii</name>
    <dbReference type="NCBI Taxonomy" id="292717"/>
    <lineage>
        <taxon>Eukaryota</taxon>
        <taxon>Fungi</taxon>
        <taxon>Dikarya</taxon>
        <taxon>Ascomycota</taxon>
        <taxon>Pezizomycotina</taxon>
        <taxon>Sordariomycetes</taxon>
        <taxon>Xylariomycetidae</taxon>
        <taxon>Xylariales</taxon>
        <taxon>Hypoxylaceae</taxon>
        <taxon>Daldinia</taxon>
    </lineage>
</organism>
<keyword evidence="3" id="KW-1185">Reference proteome</keyword>
<evidence type="ECO:0000313" key="3">
    <source>
        <dbReference type="Proteomes" id="UP001369815"/>
    </source>
</evidence>
<dbReference type="SUPFAM" id="SSF49870">
    <property type="entry name" value="Osmotin, thaumatin-like protein"/>
    <property type="match status" value="1"/>
</dbReference>
<proteinExistence type="predicted"/>
<protein>
    <recommendedName>
        <fullName evidence="4">DNase1 protein</fullName>
    </recommendedName>
</protein>
<dbReference type="EMBL" id="JBANMG010000004">
    <property type="protein sequence ID" value="KAK6954776.1"/>
    <property type="molecule type" value="Genomic_DNA"/>
</dbReference>